<gene>
    <name evidence="3" type="ORF">G3M70_08805</name>
</gene>
<dbReference type="Pfam" id="PF00903">
    <property type="entry name" value="Glyoxalase"/>
    <property type="match status" value="1"/>
</dbReference>
<dbReference type="PANTHER" id="PTHR36113">
    <property type="entry name" value="LYASE, PUTATIVE-RELATED-RELATED"/>
    <property type="match status" value="1"/>
</dbReference>
<organism evidence="3 4">
    <name type="scientific">Candidatus Nitronauta litoralis</name>
    <dbReference type="NCBI Taxonomy" id="2705533"/>
    <lineage>
        <taxon>Bacteria</taxon>
        <taxon>Pseudomonadati</taxon>
        <taxon>Nitrospinota/Tectimicrobiota group</taxon>
        <taxon>Nitrospinota</taxon>
        <taxon>Nitrospinia</taxon>
        <taxon>Nitrospinales</taxon>
        <taxon>Nitrospinaceae</taxon>
        <taxon>Candidatus Nitronauta</taxon>
    </lineage>
</organism>
<dbReference type="PROSITE" id="PS51819">
    <property type="entry name" value="VOC"/>
    <property type="match status" value="1"/>
</dbReference>
<dbReference type="Gene3D" id="3.10.180.10">
    <property type="entry name" value="2,3-Dihydroxybiphenyl 1,2-Dioxygenase, domain 1"/>
    <property type="match status" value="1"/>
</dbReference>
<protein>
    <recommendedName>
        <fullName evidence="2">VOC domain-containing protein</fullName>
    </recommendedName>
</protein>
<dbReference type="InterPro" id="IPR037523">
    <property type="entry name" value="VOC_core"/>
</dbReference>
<evidence type="ECO:0000313" key="4">
    <source>
        <dbReference type="Proteomes" id="UP000594688"/>
    </source>
</evidence>
<dbReference type="InterPro" id="IPR029068">
    <property type="entry name" value="Glyas_Bleomycin-R_OHBP_Dase"/>
</dbReference>
<dbReference type="GO" id="GO:0046872">
    <property type="term" value="F:metal ion binding"/>
    <property type="evidence" value="ECO:0007669"/>
    <property type="project" value="UniProtKB-KW"/>
</dbReference>
<proteinExistence type="predicted"/>
<dbReference type="SUPFAM" id="SSF54593">
    <property type="entry name" value="Glyoxalase/Bleomycin resistance protein/Dihydroxybiphenyl dioxygenase"/>
    <property type="match status" value="1"/>
</dbReference>
<sequence length="128" mass="14245">MAINGIHHVALNVKDLDRSEKFYTEVLGFKVTHRFSTGLRHSMVFTGNSHLALFETPELETGQAIDKLSEDGYQHLAFGTSAEAFKSVVARLKEQVADVEGPVKRGEGQSVYFNDPDGNHLEIHFDEA</sequence>
<dbReference type="InterPro" id="IPR051332">
    <property type="entry name" value="Fosfomycin_Res_Enzymes"/>
</dbReference>
<dbReference type="AlphaFoldDB" id="A0A7T0G0I4"/>
<dbReference type="KEGG" id="nli:G3M70_08805"/>
<evidence type="ECO:0000259" key="2">
    <source>
        <dbReference type="PROSITE" id="PS51819"/>
    </source>
</evidence>
<dbReference type="PANTHER" id="PTHR36113:SF6">
    <property type="entry name" value="FOSFOMYCIN RESISTANCE PROTEIN FOSX"/>
    <property type="match status" value="1"/>
</dbReference>
<dbReference type="Proteomes" id="UP000594688">
    <property type="component" value="Chromosome"/>
</dbReference>
<dbReference type="InterPro" id="IPR018146">
    <property type="entry name" value="Glyoxalase_1_CS"/>
</dbReference>
<dbReference type="EMBL" id="CP048685">
    <property type="protein sequence ID" value="QPJ61968.1"/>
    <property type="molecule type" value="Genomic_DNA"/>
</dbReference>
<keyword evidence="1" id="KW-0479">Metal-binding</keyword>
<feature type="domain" description="VOC" evidence="2">
    <location>
        <begin position="5"/>
        <end position="126"/>
    </location>
</feature>
<accession>A0A7T0G0I4</accession>
<dbReference type="PROSITE" id="PS00934">
    <property type="entry name" value="GLYOXALASE_I_1"/>
    <property type="match status" value="1"/>
</dbReference>
<name>A0A7T0G0I4_9BACT</name>
<dbReference type="GO" id="GO:0004462">
    <property type="term" value="F:lactoylglutathione lyase activity"/>
    <property type="evidence" value="ECO:0007669"/>
    <property type="project" value="InterPro"/>
</dbReference>
<reference evidence="3 4" key="1">
    <citation type="submission" date="2020-02" db="EMBL/GenBank/DDBJ databases">
        <title>Genomic and physiological characterization of two novel Nitrospinaceae genera.</title>
        <authorList>
            <person name="Mueller A.J."/>
            <person name="Jung M.-Y."/>
            <person name="Strachan C.R."/>
            <person name="Herbold C.W."/>
            <person name="Kirkegaard R.H."/>
            <person name="Daims H."/>
        </authorList>
    </citation>
    <scope>NUCLEOTIDE SEQUENCE [LARGE SCALE GENOMIC DNA]</scope>
    <source>
        <strain evidence="3">EB</strain>
    </source>
</reference>
<dbReference type="InterPro" id="IPR004360">
    <property type="entry name" value="Glyas_Fos-R_dOase_dom"/>
</dbReference>
<evidence type="ECO:0000256" key="1">
    <source>
        <dbReference type="ARBA" id="ARBA00022723"/>
    </source>
</evidence>
<evidence type="ECO:0000313" key="3">
    <source>
        <dbReference type="EMBL" id="QPJ61968.1"/>
    </source>
</evidence>